<dbReference type="AlphaFoldDB" id="A0AAV4X094"/>
<evidence type="ECO:0000313" key="2">
    <source>
        <dbReference type="Proteomes" id="UP001054945"/>
    </source>
</evidence>
<dbReference type="EMBL" id="BPLR01016998">
    <property type="protein sequence ID" value="GIY87954.1"/>
    <property type="molecule type" value="Genomic_DNA"/>
</dbReference>
<keyword evidence="2" id="KW-1185">Reference proteome</keyword>
<reference evidence="1 2" key="1">
    <citation type="submission" date="2021-06" db="EMBL/GenBank/DDBJ databases">
        <title>Caerostris extrusa draft genome.</title>
        <authorList>
            <person name="Kono N."/>
            <person name="Arakawa K."/>
        </authorList>
    </citation>
    <scope>NUCLEOTIDE SEQUENCE [LARGE SCALE GENOMIC DNA]</scope>
</reference>
<evidence type="ECO:0000313" key="1">
    <source>
        <dbReference type="EMBL" id="GIY87954.1"/>
    </source>
</evidence>
<name>A0AAV4X094_CAEEX</name>
<gene>
    <name evidence="1" type="ORF">CEXT_418861</name>
</gene>
<accession>A0AAV4X094</accession>
<comment type="caution">
    <text evidence="1">The sequence shown here is derived from an EMBL/GenBank/DDBJ whole genome shotgun (WGS) entry which is preliminary data.</text>
</comment>
<proteinExistence type="predicted"/>
<organism evidence="1 2">
    <name type="scientific">Caerostris extrusa</name>
    <name type="common">Bark spider</name>
    <name type="synonym">Caerostris bankana</name>
    <dbReference type="NCBI Taxonomy" id="172846"/>
    <lineage>
        <taxon>Eukaryota</taxon>
        <taxon>Metazoa</taxon>
        <taxon>Ecdysozoa</taxon>
        <taxon>Arthropoda</taxon>
        <taxon>Chelicerata</taxon>
        <taxon>Arachnida</taxon>
        <taxon>Araneae</taxon>
        <taxon>Araneomorphae</taxon>
        <taxon>Entelegynae</taxon>
        <taxon>Araneoidea</taxon>
        <taxon>Araneidae</taxon>
        <taxon>Caerostris</taxon>
    </lineage>
</organism>
<sequence length="68" mass="7351">MPSFTNLEVVGDVGSARITDAIEEDANSQCKDRKLVQCLPILFCKAIVSTNNTLWIAPLHLVAAPVVL</sequence>
<dbReference type="Proteomes" id="UP001054945">
    <property type="component" value="Unassembled WGS sequence"/>
</dbReference>
<protein>
    <submittedName>
        <fullName evidence="1">Uncharacterized protein</fullName>
    </submittedName>
</protein>